<gene>
    <name evidence="1" type="ORF">SAMN05414137_11169</name>
</gene>
<dbReference type="AlphaFoldDB" id="A0A1H7RZS2"/>
<protein>
    <submittedName>
        <fullName evidence="1">Uncharacterized protein</fullName>
    </submittedName>
</protein>
<name>A0A1H7RZS2_STRJI</name>
<organism evidence="1 2">
    <name type="scientific">Streptacidiphilus jiangxiensis</name>
    <dbReference type="NCBI Taxonomy" id="235985"/>
    <lineage>
        <taxon>Bacteria</taxon>
        <taxon>Bacillati</taxon>
        <taxon>Actinomycetota</taxon>
        <taxon>Actinomycetes</taxon>
        <taxon>Kitasatosporales</taxon>
        <taxon>Streptomycetaceae</taxon>
        <taxon>Streptacidiphilus</taxon>
    </lineage>
</organism>
<sequence>MYREARICFTGRVQIDGETFEGEMDLPVELEHGWVGMHLGGDRAPRRVSLPADRVAWILWREPEKYGPTVSRGGI</sequence>
<proteinExistence type="predicted"/>
<keyword evidence="2" id="KW-1185">Reference proteome</keyword>
<dbReference type="EMBL" id="FOAZ01000011">
    <property type="protein sequence ID" value="SEL65732.1"/>
    <property type="molecule type" value="Genomic_DNA"/>
</dbReference>
<dbReference type="Proteomes" id="UP000183015">
    <property type="component" value="Unassembled WGS sequence"/>
</dbReference>
<evidence type="ECO:0000313" key="2">
    <source>
        <dbReference type="Proteomes" id="UP000183015"/>
    </source>
</evidence>
<accession>A0A1H7RZS2</accession>
<evidence type="ECO:0000313" key="1">
    <source>
        <dbReference type="EMBL" id="SEL65732.1"/>
    </source>
</evidence>
<reference evidence="2" key="1">
    <citation type="submission" date="2016-10" db="EMBL/GenBank/DDBJ databases">
        <authorList>
            <person name="Varghese N."/>
        </authorList>
    </citation>
    <scope>NUCLEOTIDE SEQUENCE [LARGE SCALE GENOMIC DNA]</scope>
    <source>
        <strain evidence="2">DSM 45096 / BCRC 16803 / CGMCC 4.1857 / CIP 109030 / JCM 12277 / KCTC 19219 / NBRC 100920 / 33214</strain>
    </source>
</reference>